<evidence type="ECO:0000256" key="1">
    <source>
        <dbReference type="SAM" id="MobiDB-lite"/>
    </source>
</evidence>
<feature type="non-terminal residue" evidence="2">
    <location>
        <position position="81"/>
    </location>
</feature>
<evidence type="ECO:0000313" key="2">
    <source>
        <dbReference type="EMBL" id="KAK7453356.1"/>
    </source>
</evidence>
<dbReference type="EMBL" id="JACVVK020000709">
    <property type="protein sequence ID" value="KAK7453356.1"/>
    <property type="molecule type" value="Genomic_DNA"/>
</dbReference>
<evidence type="ECO:0000313" key="3">
    <source>
        <dbReference type="Proteomes" id="UP001519460"/>
    </source>
</evidence>
<gene>
    <name evidence="2" type="ORF">BaRGS_00039647</name>
</gene>
<feature type="non-terminal residue" evidence="2">
    <location>
        <position position="1"/>
    </location>
</feature>
<reference evidence="2 3" key="1">
    <citation type="journal article" date="2023" name="Sci. Data">
        <title>Genome assembly of the Korean intertidal mud-creeper Batillaria attramentaria.</title>
        <authorList>
            <person name="Patra A.K."/>
            <person name="Ho P.T."/>
            <person name="Jun S."/>
            <person name="Lee S.J."/>
            <person name="Kim Y."/>
            <person name="Won Y.J."/>
        </authorList>
    </citation>
    <scope>NUCLEOTIDE SEQUENCE [LARGE SCALE GENOMIC DNA]</scope>
    <source>
        <strain evidence="2">Wonlab-2016</strain>
    </source>
</reference>
<protein>
    <submittedName>
        <fullName evidence="2">Uncharacterized protein</fullName>
    </submittedName>
</protein>
<dbReference type="Proteomes" id="UP001519460">
    <property type="component" value="Unassembled WGS sequence"/>
</dbReference>
<name>A0ABD0J3G9_9CAEN</name>
<accession>A0ABD0J3G9</accession>
<feature type="compositionally biased region" description="Polar residues" evidence="1">
    <location>
        <begin position="1"/>
        <end position="20"/>
    </location>
</feature>
<organism evidence="2 3">
    <name type="scientific">Batillaria attramentaria</name>
    <dbReference type="NCBI Taxonomy" id="370345"/>
    <lineage>
        <taxon>Eukaryota</taxon>
        <taxon>Metazoa</taxon>
        <taxon>Spiralia</taxon>
        <taxon>Lophotrochozoa</taxon>
        <taxon>Mollusca</taxon>
        <taxon>Gastropoda</taxon>
        <taxon>Caenogastropoda</taxon>
        <taxon>Sorbeoconcha</taxon>
        <taxon>Cerithioidea</taxon>
        <taxon>Batillariidae</taxon>
        <taxon>Batillaria</taxon>
    </lineage>
</organism>
<proteinExistence type="predicted"/>
<dbReference type="AlphaFoldDB" id="A0ABD0J3G9"/>
<comment type="caution">
    <text evidence="2">The sequence shown here is derived from an EMBL/GenBank/DDBJ whole genome shotgun (WGS) entry which is preliminary data.</text>
</comment>
<feature type="region of interest" description="Disordered" evidence="1">
    <location>
        <begin position="1"/>
        <end position="34"/>
    </location>
</feature>
<keyword evidence="3" id="KW-1185">Reference proteome</keyword>
<sequence length="81" mass="8820">GQVSAQSSNKSLKAQGSGASSKFPDATERTGPGAIFEVKEETFLRVMKPIVSHQLETMSTLKHLQRQMSDMLGDEDPLTVK</sequence>